<dbReference type="RefSeq" id="XP_020077490.1">
    <property type="nucleotide sequence ID" value="XM_020223217.1"/>
</dbReference>
<evidence type="ECO:0000313" key="8">
    <source>
        <dbReference type="EMBL" id="ODV68423.1"/>
    </source>
</evidence>
<comment type="subunit">
    <text evidence="7">Component of the dolichol-phosphate mannose (DPM) synthase complex.</text>
</comment>
<dbReference type="PANTHER" id="PTHR15039">
    <property type="entry name" value="DOLICHOL PHOSPHATE-MANNOSE BIOSYNTHESIS REGULATORY PROTEIN"/>
    <property type="match status" value="1"/>
</dbReference>
<comment type="similarity">
    <text evidence="2 7">Belongs to the DPM2 family.</text>
</comment>
<organism evidence="8 9">
    <name type="scientific">Hyphopichia burtonii NRRL Y-1933</name>
    <dbReference type="NCBI Taxonomy" id="984485"/>
    <lineage>
        <taxon>Eukaryota</taxon>
        <taxon>Fungi</taxon>
        <taxon>Dikarya</taxon>
        <taxon>Ascomycota</taxon>
        <taxon>Saccharomycotina</taxon>
        <taxon>Pichiomycetes</taxon>
        <taxon>Debaryomycetaceae</taxon>
        <taxon>Hyphopichia</taxon>
    </lineage>
</organism>
<evidence type="ECO:0000313" key="9">
    <source>
        <dbReference type="Proteomes" id="UP000095085"/>
    </source>
</evidence>
<evidence type="ECO:0000256" key="4">
    <source>
        <dbReference type="ARBA" id="ARBA00022824"/>
    </source>
</evidence>
<dbReference type="Proteomes" id="UP000095085">
    <property type="component" value="Unassembled WGS sequence"/>
</dbReference>
<evidence type="ECO:0000256" key="1">
    <source>
        <dbReference type="ARBA" id="ARBA00004477"/>
    </source>
</evidence>
<dbReference type="OrthoDB" id="311279at2759"/>
<name>A0A1E4RME1_9ASCO</name>
<dbReference type="PANTHER" id="PTHR15039:SF11">
    <property type="entry name" value="DOLICHOL PHOSPHATE-MANNOSE BIOSYNTHESIS REGULATORY PROTEIN"/>
    <property type="match status" value="1"/>
</dbReference>
<dbReference type="AlphaFoldDB" id="A0A1E4RME1"/>
<dbReference type="GO" id="GO:0005789">
    <property type="term" value="C:endoplasmic reticulum membrane"/>
    <property type="evidence" value="ECO:0007669"/>
    <property type="project" value="UniProtKB-SubCell"/>
</dbReference>
<evidence type="ECO:0000256" key="5">
    <source>
        <dbReference type="ARBA" id="ARBA00022989"/>
    </source>
</evidence>
<proteinExistence type="inferred from homology"/>
<keyword evidence="3 7" id="KW-0812">Transmembrane</keyword>
<protein>
    <recommendedName>
        <fullName evidence="7">Dolichol phosphate-mannose biosynthesis regulatory protein</fullName>
    </recommendedName>
</protein>
<dbReference type="GO" id="GO:0006506">
    <property type="term" value="P:GPI anchor biosynthetic process"/>
    <property type="evidence" value="ECO:0007669"/>
    <property type="project" value="TreeGrafter"/>
</dbReference>
<keyword evidence="9" id="KW-1185">Reference proteome</keyword>
<dbReference type="GeneID" id="30997766"/>
<reference evidence="9" key="1">
    <citation type="submission" date="2016-05" db="EMBL/GenBank/DDBJ databases">
        <title>Comparative genomics of biotechnologically important yeasts.</title>
        <authorList>
            <consortium name="DOE Joint Genome Institute"/>
            <person name="Riley R."/>
            <person name="Haridas S."/>
            <person name="Wolfe K.H."/>
            <person name="Lopes M.R."/>
            <person name="Hittinger C.T."/>
            <person name="Goker M."/>
            <person name="Salamov A."/>
            <person name="Wisecaver J."/>
            <person name="Long T.M."/>
            <person name="Aerts A.L."/>
            <person name="Barry K."/>
            <person name="Choi C."/>
            <person name="Clum A."/>
            <person name="Coughlan A.Y."/>
            <person name="Deshpande S."/>
            <person name="Douglass A.P."/>
            <person name="Hanson S.J."/>
            <person name="Klenk H.-P."/>
            <person name="Labutti K."/>
            <person name="Lapidus A."/>
            <person name="Lindquist E."/>
            <person name="Lipzen A."/>
            <person name="Meier-Kolthoff J.P."/>
            <person name="Ohm R.A."/>
            <person name="Otillar R.P."/>
            <person name="Pangilinan J."/>
            <person name="Peng Y."/>
            <person name="Rokas A."/>
            <person name="Rosa C.A."/>
            <person name="Scheuner C."/>
            <person name="Sibirny A.A."/>
            <person name="Slot J.C."/>
            <person name="Stielow J.B."/>
            <person name="Sun H."/>
            <person name="Kurtzman C.P."/>
            <person name="Blackwell M."/>
            <person name="Grigoriev I.V."/>
            <person name="Jeffries T.W."/>
        </authorList>
    </citation>
    <scope>NUCLEOTIDE SEQUENCE [LARGE SCALE GENOMIC DNA]</scope>
    <source>
        <strain evidence="9">NRRL Y-1933</strain>
    </source>
</reference>
<evidence type="ECO:0000256" key="2">
    <source>
        <dbReference type="ARBA" id="ARBA00005478"/>
    </source>
</evidence>
<feature type="transmembrane region" description="Helical" evidence="7">
    <location>
        <begin position="51"/>
        <end position="72"/>
    </location>
</feature>
<evidence type="ECO:0000256" key="7">
    <source>
        <dbReference type="RuleBase" id="RU365084"/>
    </source>
</evidence>
<gene>
    <name evidence="8" type="ORF">HYPBUDRAFT_238105</name>
</gene>
<keyword evidence="5 7" id="KW-1133">Transmembrane helix</keyword>
<comment type="function">
    <text evidence="7">Regulatory subunit of the dolichol-phosphate mannose (DPM) synthase complex; essential for the ER localization.</text>
</comment>
<dbReference type="STRING" id="984485.A0A1E4RME1"/>
<dbReference type="GO" id="GO:0033185">
    <property type="term" value="C:dolichol-phosphate-mannose synthase complex"/>
    <property type="evidence" value="ECO:0007669"/>
    <property type="project" value="TreeGrafter"/>
</dbReference>
<dbReference type="Pfam" id="PF07297">
    <property type="entry name" value="DPM2"/>
    <property type="match status" value="1"/>
</dbReference>
<feature type="transmembrane region" description="Helical" evidence="7">
    <location>
        <begin position="7"/>
        <end position="31"/>
    </location>
</feature>
<dbReference type="InterPro" id="IPR009914">
    <property type="entry name" value="DPM2"/>
</dbReference>
<dbReference type="UniPathway" id="UPA00378"/>
<keyword evidence="4 7" id="KW-0256">Endoplasmic reticulum</keyword>
<sequence length="87" mass="9850">MVCDKLVGLVMLAIATAVFSYYTIWVFVLPFVDENNFLQYFFLPRDYAIKLPFLLLLLAGLGVGSFIGNVLIKNAQKEKLKKSKKSD</sequence>
<accession>A0A1E4RME1</accession>
<dbReference type="GO" id="GO:0030234">
    <property type="term" value="F:enzyme regulator activity"/>
    <property type="evidence" value="ECO:0007669"/>
    <property type="project" value="UniProtKB-UniRule"/>
</dbReference>
<evidence type="ECO:0000256" key="3">
    <source>
        <dbReference type="ARBA" id="ARBA00022692"/>
    </source>
</evidence>
<comment type="subcellular location">
    <subcellularLocation>
        <location evidence="1 7">Endoplasmic reticulum membrane</location>
        <topology evidence="1 7">Multi-pass membrane protein</topology>
    </subcellularLocation>
</comment>
<dbReference type="GO" id="GO:0180047">
    <property type="term" value="P:dolichol phosphate mannose biosynthetic process"/>
    <property type="evidence" value="ECO:0007669"/>
    <property type="project" value="InterPro"/>
</dbReference>
<keyword evidence="6 7" id="KW-0472">Membrane</keyword>
<comment type="pathway">
    <text evidence="7">Protein modification; protein glycosylation.</text>
</comment>
<dbReference type="EMBL" id="KV454539">
    <property type="protein sequence ID" value="ODV68423.1"/>
    <property type="molecule type" value="Genomic_DNA"/>
</dbReference>
<evidence type="ECO:0000256" key="6">
    <source>
        <dbReference type="ARBA" id="ARBA00023136"/>
    </source>
</evidence>